<name>A0ABX3EX16_9BACL</name>
<dbReference type="InterPro" id="IPR036388">
    <property type="entry name" value="WH-like_DNA-bd_sf"/>
</dbReference>
<dbReference type="EMBL" id="LVWI01000001">
    <property type="protein sequence ID" value="OKP91759.1"/>
    <property type="molecule type" value="Genomic_DNA"/>
</dbReference>
<proteinExistence type="predicted"/>
<keyword evidence="2" id="KW-1185">Reference proteome</keyword>
<comment type="caution">
    <text evidence="1">The sequence shown here is derived from an EMBL/GenBank/DDBJ whole genome shotgun (WGS) entry which is preliminary data.</text>
</comment>
<organism evidence="1 2">
    <name type="scientific">Paenibacillus helianthi</name>
    <dbReference type="NCBI Taxonomy" id="1349432"/>
    <lineage>
        <taxon>Bacteria</taxon>
        <taxon>Bacillati</taxon>
        <taxon>Bacillota</taxon>
        <taxon>Bacilli</taxon>
        <taxon>Bacillales</taxon>
        <taxon>Paenibacillaceae</taxon>
        <taxon>Paenibacillus</taxon>
    </lineage>
</organism>
<accession>A0ABX3EX16</accession>
<gene>
    <name evidence="1" type="ORF">A3844_01145</name>
</gene>
<protein>
    <submittedName>
        <fullName evidence="1">Uncharacterized protein</fullName>
    </submittedName>
</protein>
<reference evidence="1 2" key="1">
    <citation type="submission" date="2016-03" db="EMBL/GenBank/DDBJ databases">
        <authorList>
            <person name="Sant'Anna F.H."/>
            <person name="Ambrosini A."/>
            <person name="Souza R."/>
            <person name="Bach E."/>
            <person name="Fernandes G."/>
            <person name="Balsanelli E."/>
            <person name="Baura V.A."/>
            <person name="Souza E.M."/>
            <person name="Passaglia L."/>
        </authorList>
    </citation>
    <scope>NUCLEOTIDE SEQUENCE [LARGE SCALE GENOMIC DNA]</scope>
    <source>
        <strain evidence="1 2">P26E</strain>
    </source>
</reference>
<dbReference type="Gene3D" id="1.10.10.10">
    <property type="entry name" value="Winged helix-like DNA-binding domain superfamily/Winged helix DNA-binding domain"/>
    <property type="match status" value="1"/>
</dbReference>
<dbReference type="Proteomes" id="UP000186058">
    <property type="component" value="Unassembled WGS sequence"/>
</dbReference>
<evidence type="ECO:0000313" key="1">
    <source>
        <dbReference type="EMBL" id="OKP91759.1"/>
    </source>
</evidence>
<evidence type="ECO:0000313" key="2">
    <source>
        <dbReference type="Proteomes" id="UP000186058"/>
    </source>
</evidence>
<sequence>MFVKYIIHESGEVMEEKERIYIVLKLIEAGVPLEKEALELGEEDFNERIEEIFDDRLVENIIFTRSGNRLLGVNTQGVRLTRRGKDFIFLKESGRL</sequence>